<dbReference type="EMBL" id="FQUW01000011">
    <property type="protein sequence ID" value="SHE93471.1"/>
    <property type="molecule type" value="Genomic_DNA"/>
</dbReference>
<dbReference type="PANTHER" id="PTHR10192:SF28">
    <property type="entry name" value="MOLYBDOPTERIN MOLYBDENUMTRANSFERASE"/>
    <property type="match status" value="1"/>
</dbReference>
<dbReference type="GO" id="GO:0061599">
    <property type="term" value="F:molybdopterin molybdotransferase activity"/>
    <property type="evidence" value="ECO:0007669"/>
    <property type="project" value="UniProtKB-UniRule"/>
</dbReference>
<dbReference type="InterPro" id="IPR036425">
    <property type="entry name" value="MoaB/Mog-like_dom_sf"/>
</dbReference>
<dbReference type="AlphaFoldDB" id="A0A1M4XJ90"/>
<dbReference type="InterPro" id="IPR001453">
    <property type="entry name" value="MoaB/Mog_dom"/>
</dbReference>
<keyword evidence="1" id="KW-0460">Magnesium</keyword>
<dbReference type="UniPathway" id="UPA00344"/>
<dbReference type="SUPFAM" id="SSF53218">
    <property type="entry name" value="Molybdenum cofactor biosynthesis proteins"/>
    <property type="match status" value="1"/>
</dbReference>
<dbReference type="OrthoDB" id="9767940at2"/>
<dbReference type="GO" id="GO:0046872">
    <property type="term" value="F:metal ion binding"/>
    <property type="evidence" value="ECO:0007669"/>
    <property type="project" value="UniProtKB-UniRule"/>
</dbReference>
<comment type="similarity">
    <text evidence="1">Belongs to the MoeA family.</text>
</comment>
<reference evidence="4" key="1">
    <citation type="submission" date="2016-11" db="EMBL/GenBank/DDBJ databases">
        <authorList>
            <person name="Varghese N."/>
            <person name="Submissions S."/>
        </authorList>
    </citation>
    <scope>NUCLEOTIDE SEQUENCE [LARGE SCALE GENOMIC DNA]</scope>
    <source>
        <strain evidence="4">DSM 11792</strain>
    </source>
</reference>
<dbReference type="CDD" id="cd03522">
    <property type="entry name" value="MoeA_like"/>
    <property type="match status" value="1"/>
</dbReference>
<comment type="pathway">
    <text evidence="1">Cofactor biosynthesis; molybdopterin biosynthesis.</text>
</comment>
<comment type="function">
    <text evidence="1">Catalyzes the insertion of molybdate into adenylated molybdopterin with the concomitant release of AMP.</text>
</comment>
<keyword evidence="1" id="KW-0500">Molybdenum</keyword>
<organism evidence="3 4">
    <name type="scientific">Desulfofundulus australicus DSM 11792</name>
    <dbReference type="NCBI Taxonomy" id="1121425"/>
    <lineage>
        <taxon>Bacteria</taxon>
        <taxon>Bacillati</taxon>
        <taxon>Bacillota</taxon>
        <taxon>Clostridia</taxon>
        <taxon>Eubacteriales</taxon>
        <taxon>Peptococcaceae</taxon>
        <taxon>Desulfofundulus</taxon>
    </lineage>
</organism>
<gene>
    <name evidence="3" type="ORF">SAMN02745218_01116</name>
</gene>
<protein>
    <recommendedName>
        <fullName evidence="1">Molybdopterin molybdenumtransferase</fullName>
        <ecNumber evidence="1">2.10.1.1</ecNumber>
    </recommendedName>
</protein>
<comment type="catalytic activity">
    <reaction evidence="1">
        <text>adenylyl-molybdopterin + molybdate = Mo-molybdopterin + AMP + H(+)</text>
        <dbReference type="Rhea" id="RHEA:35047"/>
        <dbReference type="ChEBI" id="CHEBI:15378"/>
        <dbReference type="ChEBI" id="CHEBI:36264"/>
        <dbReference type="ChEBI" id="CHEBI:62727"/>
        <dbReference type="ChEBI" id="CHEBI:71302"/>
        <dbReference type="ChEBI" id="CHEBI:456215"/>
    </reaction>
</comment>
<dbReference type="PANTHER" id="PTHR10192">
    <property type="entry name" value="MOLYBDOPTERIN BIOSYNTHESIS PROTEIN"/>
    <property type="match status" value="1"/>
</dbReference>
<dbReference type="Gene3D" id="3.40.980.10">
    <property type="entry name" value="MoaB/Mog-like domain"/>
    <property type="match status" value="1"/>
</dbReference>
<feature type="domain" description="MoaB/Mog" evidence="2">
    <location>
        <begin position="174"/>
        <end position="306"/>
    </location>
</feature>
<dbReference type="EC" id="2.10.1.1" evidence="1"/>
<dbReference type="GO" id="GO:0005829">
    <property type="term" value="C:cytosol"/>
    <property type="evidence" value="ECO:0007669"/>
    <property type="project" value="TreeGrafter"/>
</dbReference>
<dbReference type="InterPro" id="IPR038987">
    <property type="entry name" value="MoeA-like"/>
</dbReference>
<name>A0A1M4XJ90_9FIRM</name>
<evidence type="ECO:0000313" key="4">
    <source>
        <dbReference type="Proteomes" id="UP000184196"/>
    </source>
</evidence>
<keyword evidence="4" id="KW-1185">Reference proteome</keyword>
<evidence type="ECO:0000313" key="3">
    <source>
        <dbReference type="EMBL" id="SHE93471.1"/>
    </source>
</evidence>
<dbReference type="Pfam" id="PF00994">
    <property type="entry name" value="MoCF_biosynth"/>
    <property type="match status" value="1"/>
</dbReference>
<keyword evidence="1" id="KW-0479">Metal-binding</keyword>
<sequence>MRLVPVAEAVGMVLCHDITKIVPGVEKCRAFRRGHVVRKEDIPLLRDLGKEHIYVWEPAPDLIHEDEAALRLARHAAGPGLSWDEPNQGKVSLKATCDGLLKVDSERLKMVNNLEGVILATLHNNRVVARGQFVAGTRVIPLAIHHSILEEAEGLCSQPAPLLKVKPFQPLWVGVITAGTEVYEGRVRDGFCSVIRQKIAPFGGRFLSQVIVPDDPLIIAREIRHMIEKGAELVLVTGGMSVDPDDVTPQGIRATGAQEIFYGAPVLPGSMFMLAYLGHVPVCGLPGCIMFNRTTIFDLIIPRIFAGERLSRAEIVALGHGGLCEECAVCRYPACSFGKAT</sequence>
<accession>A0A1M4XJ90</accession>
<dbReference type="GO" id="GO:0006777">
    <property type="term" value="P:Mo-molybdopterin cofactor biosynthetic process"/>
    <property type="evidence" value="ECO:0007669"/>
    <property type="project" value="UniProtKB-UniRule"/>
</dbReference>
<proteinExistence type="inferred from homology"/>
<comment type="cofactor">
    <cofactor evidence="1">
        <name>Mg(2+)</name>
        <dbReference type="ChEBI" id="CHEBI:18420"/>
    </cofactor>
</comment>
<dbReference type="Proteomes" id="UP000184196">
    <property type="component" value="Unassembled WGS sequence"/>
</dbReference>
<keyword evidence="1" id="KW-0501">Molybdenum cofactor biosynthesis</keyword>
<keyword evidence="1" id="KW-0808">Transferase</keyword>
<dbReference type="RefSeq" id="WP_073163881.1">
    <property type="nucleotide sequence ID" value="NZ_FQUW01000011.1"/>
</dbReference>
<evidence type="ECO:0000256" key="1">
    <source>
        <dbReference type="RuleBase" id="RU365090"/>
    </source>
</evidence>
<dbReference type="SMART" id="SM00852">
    <property type="entry name" value="MoCF_biosynth"/>
    <property type="match status" value="1"/>
</dbReference>
<evidence type="ECO:0000259" key="2">
    <source>
        <dbReference type="SMART" id="SM00852"/>
    </source>
</evidence>